<gene>
    <name evidence="2" type="ORF">COLO4_28375</name>
</gene>
<feature type="transmembrane region" description="Helical" evidence="1">
    <location>
        <begin position="59"/>
        <end position="78"/>
    </location>
</feature>
<keyword evidence="1" id="KW-0812">Transmembrane</keyword>
<comment type="caution">
    <text evidence="2">The sequence shown here is derived from an EMBL/GenBank/DDBJ whole genome shotgun (WGS) entry which is preliminary data.</text>
</comment>
<sequence length="147" mass="16224">MPLPPAPSSSPPFNVDSELLNLLAAQHHQQWQSGILTFCFSFALGNFLQFSKTDKSKELPASFVLLSFSVSFTILVALFIRENHARTSKILEKVAVFLAAATFCHATAVPFPLNLKLTAWTLFLISLFIVIVGIVPRHFNSCSKNTS</sequence>
<keyword evidence="1" id="KW-1133">Transmembrane helix</keyword>
<protein>
    <recommendedName>
        <fullName evidence="4">Transmembrane protein</fullName>
    </recommendedName>
</protein>
<name>A0A1R3HLD2_9ROSI</name>
<dbReference type="OrthoDB" id="837751at2759"/>
<dbReference type="PANTHER" id="PTHR34741">
    <property type="entry name" value="IMAP FAMILY MEMBER 1, PUTATIVE-RELATED"/>
    <property type="match status" value="1"/>
</dbReference>
<evidence type="ECO:0000256" key="1">
    <source>
        <dbReference type="SAM" id="Phobius"/>
    </source>
</evidence>
<reference evidence="3" key="1">
    <citation type="submission" date="2013-09" db="EMBL/GenBank/DDBJ databases">
        <title>Corchorus olitorius genome sequencing.</title>
        <authorList>
            <person name="Alam M."/>
            <person name="Haque M.S."/>
            <person name="Islam M.S."/>
            <person name="Emdad E.M."/>
            <person name="Islam M.M."/>
            <person name="Ahmed B."/>
            <person name="Halim A."/>
            <person name="Hossen Q.M.M."/>
            <person name="Hossain M.Z."/>
            <person name="Ahmed R."/>
            <person name="Khan M.M."/>
            <person name="Islam R."/>
            <person name="Rashid M.M."/>
            <person name="Khan S.A."/>
            <person name="Rahman M.S."/>
            <person name="Alam M."/>
            <person name="Yahiya A.S."/>
            <person name="Khan M.S."/>
            <person name="Azam M.S."/>
            <person name="Haque T."/>
            <person name="Lashkar M.Z.H."/>
            <person name="Akhand A.I."/>
            <person name="Morshed G."/>
            <person name="Roy S."/>
            <person name="Uddin K.S."/>
            <person name="Rabeya T."/>
            <person name="Hossain A.S."/>
            <person name="Chowdhury A."/>
            <person name="Snigdha A.R."/>
            <person name="Mortoza M.S."/>
            <person name="Matin S.A."/>
            <person name="Hoque S.M.E."/>
            <person name="Islam M.K."/>
            <person name="Roy D.K."/>
            <person name="Haider R."/>
            <person name="Moosa M.M."/>
            <person name="Elias S.M."/>
            <person name="Hasan A.M."/>
            <person name="Jahan S."/>
            <person name="Shafiuddin M."/>
            <person name="Mahmood N."/>
            <person name="Shommy N.S."/>
        </authorList>
    </citation>
    <scope>NUCLEOTIDE SEQUENCE [LARGE SCALE GENOMIC DNA]</scope>
    <source>
        <strain evidence="3">cv. O-4</strain>
    </source>
</reference>
<accession>A0A1R3HLD2</accession>
<dbReference type="EMBL" id="AWUE01019886">
    <property type="protein sequence ID" value="OMO71114.1"/>
    <property type="molecule type" value="Genomic_DNA"/>
</dbReference>
<evidence type="ECO:0008006" key="4">
    <source>
        <dbReference type="Google" id="ProtNLM"/>
    </source>
</evidence>
<proteinExistence type="predicted"/>
<dbReference type="AlphaFoldDB" id="A0A1R3HLD2"/>
<dbReference type="PANTHER" id="PTHR34741:SF1">
    <property type="entry name" value="PGG DOMAIN-CONTAINING PROTEIN"/>
    <property type="match status" value="1"/>
</dbReference>
<evidence type="ECO:0000313" key="3">
    <source>
        <dbReference type="Proteomes" id="UP000187203"/>
    </source>
</evidence>
<keyword evidence="3" id="KW-1185">Reference proteome</keyword>
<feature type="transmembrane region" description="Helical" evidence="1">
    <location>
        <begin position="117"/>
        <end position="135"/>
    </location>
</feature>
<keyword evidence="1" id="KW-0472">Membrane</keyword>
<evidence type="ECO:0000313" key="2">
    <source>
        <dbReference type="EMBL" id="OMO71114.1"/>
    </source>
</evidence>
<organism evidence="2 3">
    <name type="scientific">Corchorus olitorius</name>
    <dbReference type="NCBI Taxonomy" id="93759"/>
    <lineage>
        <taxon>Eukaryota</taxon>
        <taxon>Viridiplantae</taxon>
        <taxon>Streptophyta</taxon>
        <taxon>Embryophyta</taxon>
        <taxon>Tracheophyta</taxon>
        <taxon>Spermatophyta</taxon>
        <taxon>Magnoliopsida</taxon>
        <taxon>eudicotyledons</taxon>
        <taxon>Gunneridae</taxon>
        <taxon>Pentapetalae</taxon>
        <taxon>rosids</taxon>
        <taxon>malvids</taxon>
        <taxon>Malvales</taxon>
        <taxon>Malvaceae</taxon>
        <taxon>Grewioideae</taxon>
        <taxon>Apeibeae</taxon>
        <taxon>Corchorus</taxon>
    </lineage>
</organism>
<feature type="transmembrane region" description="Helical" evidence="1">
    <location>
        <begin position="90"/>
        <end position="111"/>
    </location>
</feature>
<dbReference type="Proteomes" id="UP000187203">
    <property type="component" value="Unassembled WGS sequence"/>
</dbReference>